<evidence type="ECO:0000256" key="8">
    <source>
        <dbReference type="ARBA" id="ARBA00023027"/>
    </source>
</evidence>
<evidence type="ECO:0000313" key="11">
    <source>
        <dbReference type="EMBL" id="MBT0768006.1"/>
    </source>
</evidence>
<evidence type="ECO:0000256" key="5">
    <source>
        <dbReference type="ARBA" id="ARBA00022723"/>
    </source>
</evidence>
<evidence type="ECO:0000256" key="7">
    <source>
        <dbReference type="ARBA" id="ARBA00022842"/>
    </source>
</evidence>
<dbReference type="Pfam" id="PF09297">
    <property type="entry name" value="Zn_ribbon_NUD"/>
    <property type="match status" value="1"/>
</dbReference>
<dbReference type="Gene3D" id="3.90.79.10">
    <property type="entry name" value="Nucleoside Triphosphate Pyrophosphohydrolase"/>
    <property type="match status" value="1"/>
</dbReference>
<dbReference type="GO" id="GO:0016787">
    <property type="term" value="F:hydrolase activity"/>
    <property type="evidence" value="ECO:0007669"/>
    <property type="project" value="UniProtKB-KW"/>
</dbReference>
<keyword evidence="7" id="KW-0460">Magnesium</keyword>
<evidence type="ECO:0000256" key="3">
    <source>
        <dbReference type="ARBA" id="ARBA00009595"/>
    </source>
</evidence>
<dbReference type="RefSeq" id="WP_214154266.1">
    <property type="nucleotide sequence ID" value="NZ_JAHBAY010000001.1"/>
</dbReference>
<reference evidence="11 12" key="1">
    <citation type="submission" date="2021-05" db="EMBL/GenBank/DDBJ databases">
        <title>Kineosporia and Streptomyces sp. nov. two new marine actinobacteria isolated from Coral.</title>
        <authorList>
            <person name="Buangrab K."/>
            <person name="Sutthacheep M."/>
            <person name="Yeemin T."/>
            <person name="Harunari E."/>
            <person name="Igarashi Y."/>
            <person name="Kanchanasin P."/>
            <person name="Tanasupawat S."/>
            <person name="Phongsopitanun W."/>
        </authorList>
    </citation>
    <scope>NUCLEOTIDE SEQUENCE [LARGE SCALE GENOMIC DNA]</scope>
    <source>
        <strain evidence="11 12">J2-2</strain>
    </source>
</reference>
<dbReference type="InterPro" id="IPR050241">
    <property type="entry name" value="NAD-cap_RNA_hydrolase_NudC"/>
</dbReference>
<dbReference type="Gene3D" id="3.90.79.20">
    <property type="match status" value="1"/>
</dbReference>
<dbReference type="PANTHER" id="PTHR42904">
    <property type="entry name" value="NUDIX HYDROLASE, NUDC SUBFAMILY"/>
    <property type="match status" value="1"/>
</dbReference>
<sequence>MPLERLALSRSTLDRTAERRSDPQLVATLLADPRTRVALIHEGETAITAAPTLHLWTADALVGLKDDALRFFLGTDDEGRGYLALSVAERPTVPEGVRWAPLREVGALLDDAGAGIFTTAVALIAWHAFHTHCANCGEGTDVVQAGWVRLCPNCGREHYPRTDPAVIMTVVDADDRVLLGRQASWPEHRYSTLAGFVEPGESLEDAVRREVLEESGVLVGEVQYRGSQPWPFPSSLMVGFRGEALSSQVRVDGVELAEARWWSREELQADIKAGRLILPPAVSIARRLIEDWFGAPIPDDTSAW</sequence>
<name>A0ABS5TAD9_9ACTN</name>
<comment type="cofactor">
    <cofactor evidence="2">
        <name>Zn(2+)</name>
        <dbReference type="ChEBI" id="CHEBI:29105"/>
    </cofactor>
</comment>
<dbReference type="Pfam" id="PF09296">
    <property type="entry name" value="NUDIX-like"/>
    <property type="match status" value="1"/>
</dbReference>
<comment type="caution">
    <text evidence="11">The sequence shown here is derived from an EMBL/GenBank/DDBJ whole genome shotgun (WGS) entry which is preliminary data.</text>
</comment>
<comment type="similarity">
    <text evidence="3">Belongs to the Nudix hydrolase family. NudC subfamily.</text>
</comment>
<evidence type="ECO:0000256" key="9">
    <source>
        <dbReference type="ARBA" id="ARBA00023679"/>
    </source>
</evidence>
<dbReference type="Pfam" id="PF00293">
    <property type="entry name" value="NUDIX"/>
    <property type="match status" value="1"/>
</dbReference>
<comment type="cofactor">
    <cofactor evidence="1">
        <name>Mg(2+)</name>
        <dbReference type="ChEBI" id="CHEBI:18420"/>
    </cofactor>
</comment>
<feature type="domain" description="Nudix hydrolase" evidence="10">
    <location>
        <begin position="160"/>
        <end position="284"/>
    </location>
</feature>
<dbReference type="EC" id="3.6.1.22" evidence="4"/>
<evidence type="ECO:0000313" key="12">
    <source>
        <dbReference type="Proteomes" id="UP001197247"/>
    </source>
</evidence>
<dbReference type="InterPro" id="IPR000086">
    <property type="entry name" value="NUDIX_hydrolase_dom"/>
</dbReference>
<dbReference type="InterPro" id="IPR049734">
    <property type="entry name" value="NudC-like_C"/>
</dbReference>
<dbReference type="InterPro" id="IPR015797">
    <property type="entry name" value="NUDIX_hydrolase-like_dom_sf"/>
</dbReference>
<comment type="catalytic activity">
    <reaction evidence="9">
        <text>a 5'-end NAD(+)-phospho-ribonucleoside in mRNA + H2O = a 5'-end phospho-adenosine-phospho-ribonucleoside in mRNA + beta-nicotinamide D-ribonucleotide + 2 H(+)</text>
        <dbReference type="Rhea" id="RHEA:60876"/>
        <dbReference type="Rhea" id="RHEA-COMP:15698"/>
        <dbReference type="Rhea" id="RHEA-COMP:15719"/>
        <dbReference type="ChEBI" id="CHEBI:14649"/>
        <dbReference type="ChEBI" id="CHEBI:15377"/>
        <dbReference type="ChEBI" id="CHEBI:15378"/>
        <dbReference type="ChEBI" id="CHEBI:144029"/>
        <dbReference type="ChEBI" id="CHEBI:144051"/>
    </reaction>
    <physiologicalReaction direction="left-to-right" evidence="9">
        <dbReference type="Rhea" id="RHEA:60877"/>
    </physiologicalReaction>
</comment>
<keyword evidence="8" id="KW-0520">NAD</keyword>
<dbReference type="InterPro" id="IPR014762">
    <property type="entry name" value="DNA_mismatch_repair_CS"/>
</dbReference>
<organism evidence="11 12">
    <name type="scientific">Kineosporia corallincola</name>
    <dbReference type="NCBI Taxonomy" id="2835133"/>
    <lineage>
        <taxon>Bacteria</taxon>
        <taxon>Bacillati</taxon>
        <taxon>Actinomycetota</taxon>
        <taxon>Actinomycetes</taxon>
        <taxon>Kineosporiales</taxon>
        <taxon>Kineosporiaceae</taxon>
        <taxon>Kineosporia</taxon>
    </lineage>
</organism>
<dbReference type="InterPro" id="IPR015376">
    <property type="entry name" value="Znr_NADH_PPase"/>
</dbReference>
<keyword evidence="6 11" id="KW-0378">Hydrolase</keyword>
<protein>
    <recommendedName>
        <fullName evidence="4">NAD(+) diphosphatase</fullName>
        <ecNumber evidence="4">3.6.1.22</ecNumber>
    </recommendedName>
</protein>
<dbReference type="CDD" id="cd03429">
    <property type="entry name" value="NUDIX_NADH_pyrophosphatase_Nudt13"/>
    <property type="match status" value="1"/>
</dbReference>
<proteinExistence type="inferred from homology"/>
<dbReference type="PROSITE" id="PS00058">
    <property type="entry name" value="DNA_MISMATCH_REPAIR_1"/>
    <property type="match status" value="1"/>
</dbReference>
<evidence type="ECO:0000256" key="2">
    <source>
        <dbReference type="ARBA" id="ARBA00001947"/>
    </source>
</evidence>
<evidence type="ECO:0000256" key="1">
    <source>
        <dbReference type="ARBA" id="ARBA00001946"/>
    </source>
</evidence>
<evidence type="ECO:0000256" key="6">
    <source>
        <dbReference type="ARBA" id="ARBA00022801"/>
    </source>
</evidence>
<accession>A0ABS5TAD9</accession>
<gene>
    <name evidence="11" type="primary">nudC</name>
    <name evidence="11" type="ORF">KIH74_03665</name>
</gene>
<dbReference type="PROSITE" id="PS00893">
    <property type="entry name" value="NUDIX_BOX"/>
    <property type="match status" value="1"/>
</dbReference>
<dbReference type="SUPFAM" id="SSF55811">
    <property type="entry name" value="Nudix"/>
    <property type="match status" value="1"/>
</dbReference>
<dbReference type="InterPro" id="IPR015375">
    <property type="entry name" value="NADH_PPase-like_N"/>
</dbReference>
<keyword evidence="5" id="KW-0479">Metal-binding</keyword>
<dbReference type="InterPro" id="IPR020084">
    <property type="entry name" value="NUDIX_hydrolase_CS"/>
</dbReference>
<dbReference type="EMBL" id="JAHBAY010000001">
    <property type="protein sequence ID" value="MBT0768006.1"/>
    <property type="molecule type" value="Genomic_DNA"/>
</dbReference>
<evidence type="ECO:0000259" key="10">
    <source>
        <dbReference type="PROSITE" id="PS51462"/>
    </source>
</evidence>
<dbReference type="PROSITE" id="PS51462">
    <property type="entry name" value="NUDIX"/>
    <property type="match status" value="1"/>
</dbReference>
<keyword evidence="12" id="KW-1185">Reference proteome</keyword>
<dbReference type="Proteomes" id="UP001197247">
    <property type="component" value="Unassembled WGS sequence"/>
</dbReference>
<evidence type="ECO:0000256" key="4">
    <source>
        <dbReference type="ARBA" id="ARBA00012381"/>
    </source>
</evidence>
<dbReference type="NCBIfam" id="NF001299">
    <property type="entry name" value="PRK00241.1"/>
    <property type="match status" value="1"/>
</dbReference>
<dbReference type="PANTHER" id="PTHR42904:SF6">
    <property type="entry name" value="NAD-CAPPED RNA HYDROLASE NUDT12"/>
    <property type="match status" value="1"/>
</dbReference>